<organism evidence="1 2">
    <name type="scientific">Maribacter sedimenticola</name>
    <dbReference type="NCBI Taxonomy" id="228956"/>
    <lineage>
        <taxon>Bacteria</taxon>
        <taxon>Pseudomonadati</taxon>
        <taxon>Bacteroidota</taxon>
        <taxon>Flavobacteriia</taxon>
        <taxon>Flavobacteriales</taxon>
        <taxon>Flavobacteriaceae</taxon>
        <taxon>Maribacter</taxon>
    </lineage>
</organism>
<evidence type="ECO:0000313" key="1">
    <source>
        <dbReference type="EMBL" id="SNR79698.1"/>
    </source>
</evidence>
<name>A0ABY1SM34_9FLAO</name>
<evidence type="ECO:0000313" key="2">
    <source>
        <dbReference type="Proteomes" id="UP000198337"/>
    </source>
</evidence>
<accession>A0ABY1SM34</accession>
<gene>
    <name evidence="1" type="ORF">SAMN04488009_0108</name>
</gene>
<sequence>MNIKLISLFFIITSTKATFSQVNSAKEAEEVLSWIIENPQIETDSIFSEQSVSVFKWQALNHSEVQMRVTGISEFMDSGANYKFFKEITMIYMLSEFMNQINGESREIESALIALNNVLNYYKKVVQIDTKYKNPVLEEYVGLSEKHLRKKIKKLKK</sequence>
<reference evidence="1 2" key="1">
    <citation type="submission" date="2017-06" db="EMBL/GenBank/DDBJ databases">
        <authorList>
            <person name="Varghese N."/>
            <person name="Submissions S."/>
        </authorList>
    </citation>
    <scope>NUCLEOTIDE SEQUENCE [LARGE SCALE GENOMIC DNA]</scope>
    <source>
        <strain evidence="1 2">DSM 19840</strain>
    </source>
</reference>
<protein>
    <submittedName>
        <fullName evidence="1">Uncharacterized protein</fullName>
    </submittedName>
</protein>
<proteinExistence type="predicted"/>
<dbReference type="Proteomes" id="UP000198337">
    <property type="component" value="Unassembled WGS sequence"/>
</dbReference>
<keyword evidence="2" id="KW-1185">Reference proteome</keyword>
<dbReference type="RefSeq" id="WP_143815232.1">
    <property type="nucleotide sequence ID" value="NZ_FZNV01000011.1"/>
</dbReference>
<dbReference type="EMBL" id="FZNV01000011">
    <property type="protein sequence ID" value="SNR79698.1"/>
    <property type="molecule type" value="Genomic_DNA"/>
</dbReference>
<comment type="caution">
    <text evidence="1">The sequence shown here is derived from an EMBL/GenBank/DDBJ whole genome shotgun (WGS) entry which is preliminary data.</text>
</comment>